<dbReference type="SUPFAM" id="SSF56935">
    <property type="entry name" value="Porins"/>
    <property type="match status" value="1"/>
</dbReference>
<dbReference type="GO" id="GO:0009279">
    <property type="term" value="C:cell outer membrane"/>
    <property type="evidence" value="ECO:0007669"/>
    <property type="project" value="UniProtKB-SubCell"/>
</dbReference>
<dbReference type="PROSITE" id="PS52016">
    <property type="entry name" value="TONB_DEPENDENT_REC_3"/>
    <property type="match status" value="1"/>
</dbReference>
<keyword evidence="13" id="KW-1185">Reference proteome</keyword>
<feature type="domain" description="TonB-dependent receptor-like beta-barrel" evidence="10">
    <location>
        <begin position="432"/>
        <end position="1000"/>
    </location>
</feature>
<keyword evidence="5 9" id="KW-0798">TonB box</keyword>
<evidence type="ECO:0000256" key="1">
    <source>
        <dbReference type="ARBA" id="ARBA00004571"/>
    </source>
</evidence>
<dbReference type="STRING" id="1544798.LH29_15185"/>
<dbReference type="InterPro" id="IPR000531">
    <property type="entry name" value="Beta-barrel_TonB"/>
</dbReference>
<dbReference type="InterPro" id="IPR039426">
    <property type="entry name" value="TonB-dep_rcpt-like"/>
</dbReference>
<comment type="similarity">
    <text evidence="8 9">Belongs to the TonB-dependent receptor family.</text>
</comment>
<dbReference type="InterPro" id="IPR008969">
    <property type="entry name" value="CarboxyPept-like_regulatory"/>
</dbReference>
<dbReference type="FunFam" id="2.170.130.10:FF:000003">
    <property type="entry name" value="SusC/RagA family TonB-linked outer membrane protein"/>
    <property type="match status" value="1"/>
</dbReference>
<dbReference type="InterPro" id="IPR036942">
    <property type="entry name" value="Beta-barrel_TonB_sf"/>
</dbReference>
<evidence type="ECO:0000256" key="3">
    <source>
        <dbReference type="ARBA" id="ARBA00022452"/>
    </source>
</evidence>
<dbReference type="InterPro" id="IPR037066">
    <property type="entry name" value="Plug_dom_sf"/>
</dbReference>
<dbReference type="FunFam" id="2.60.40.1120:FF:000003">
    <property type="entry name" value="Outer membrane protein Omp121"/>
    <property type="match status" value="1"/>
</dbReference>
<evidence type="ECO:0000256" key="6">
    <source>
        <dbReference type="ARBA" id="ARBA00023136"/>
    </source>
</evidence>
<evidence type="ECO:0000256" key="4">
    <source>
        <dbReference type="ARBA" id="ARBA00022692"/>
    </source>
</evidence>
<evidence type="ECO:0000313" key="13">
    <source>
        <dbReference type="Proteomes" id="UP000032544"/>
    </source>
</evidence>
<dbReference type="EMBL" id="JRHC01000003">
    <property type="protein sequence ID" value="KJF43545.1"/>
    <property type="molecule type" value="Genomic_DNA"/>
</dbReference>
<dbReference type="AlphaFoldDB" id="A0A0D8J967"/>
<organism evidence="12 13">
    <name type="scientific">Draconibacterium sediminis</name>
    <dbReference type="NCBI Taxonomy" id="1544798"/>
    <lineage>
        <taxon>Bacteria</taxon>
        <taxon>Pseudomonadati</taxon>
        <taxon>Bacteroidota</taxon>
        <taxon>Bacteroidia</taxon>
        <taxon>Marinilabiliales</taxon>
        <taxon>Prolixibacteraceae</taxon>
        <taxon>Draconibacterium</taxon>
    </lineage>
</organism>
<keyword evidence="6 8" id="KW-0472">Membrane</keyword>
<feature type="domain" description="TonB-dependent receptor plug" evidence="11">
    <location>
        <begin position="92"/>
        <end position="203"/>
    </location>
</feature>
<sequence>MKITGTIVDETNFPLPGVSIVVKGTTTGTVTDVNGNFNIEVPVNSVVVVSYIGFGSQEFVISGENAEFNIILKEETENLEEVVVVGYGVQKKETVTGSLSSVSAEELVEQPVSDVTQALAGRLPGLIANQSGGRPGKDAATIKIRGISTLDAGAGSNPLVLIDGIERDQSALSFLDPNEIENLSILKDASSTAVFGVRGANGVIMVTTKRGKVGPAKMVYKGSMAVLVPNRSIQVLDAYQQTGMLNEYNGYAMDSTDPTAPYPQSIRDKFKGVIDGNPLSPSDPFFYPSTDYAELMLKDYALQQQHNFTVSGGTEKLKYFASLGYYDQGGLFDNLNQDLDKSTSYKRYNYRTNLDINLTRTTTAKINIGGSFNENIALGRGAEPATSFYWNLLVHSSPWDGYVHDGKLVMLQENANNVMLNSDMRGYAVTMENTNDYSFIIDQKLDAITKGLSVKGTMSLVSYFSNYISRTKDEKRLPYWNPYLNEDGTVSFYQAKEDVLPNNSTGQGKNRKEYYEFALNYKRTFNEDHTVTALALVNAEKSHFSQSAYYAIPRAYMGLVGRVTYNYLNRYMLEFNIGYNGSENFAEGQRFGYFPAYSAGWTFTEEPWLKSLIGEDFISYGKLRFSYGTVGNDKMGGRRFLYLPDSYNLNQGGRFPINFGLPGEMVSYPIATPGAAGNPNVTWEKATKINYGADMTFLGDMISLKFDYFTEDRTDILINQQVVPVYQQTGALALNLGQVENKGYEIELGWNKNVGSNTRLNVDLNYTHSRNKIIEMDEPTQPYEYRAKTGKRVGEVWGYQQEDFFRTVEEANAYRDELWETYSELNPGADKDTYQAYQIFTTGSDVSAGDLMFIDRNGDGIITDMDAGYLGTPNFPETMYGIRTGITHKKLSLSLFLQGASDYAINIRTDNSPDPTKGSLLDFVEYRYTDERYAAGERVEFPRLTSDNNNWKYAGSYWLRDASYLRLKNIELGYTFDETNHFVKTLGLESFRVYANGMNLVTFSAIDYLDPETSNGTLRYPRSRVFNLGVQVQF</sequence>
<evidence type="ECO:0000259" key="11">
    <source>
        <dbReference type="Pfam" id="PF07715"/>
    </source>
</evidence>
<evidence type="ECO:0000256" key="5">
    <source>
        <dbReference type="ARBA" id="ARBA00023077"/>
    </source>
</evidence>
<evidence type="ECO:0000313" key="12">
    <source>
        <dbReference type="EMBL" id="KJF43545.1"/>
    </source>
</evidence>
<dbReference type="NCBIfam" id="TIGR04056">
    <property type="entry name" value="OMP_RagA_SusC"/>
    <property type="match status" value="1"/>
</dbReference>
<dbReference type="InterPro" id="IPR023996">
    <property type="entry name" value="TonB-dep_OMP_SusC/RagA"/>
</dbReference>
<evidence type="ECO:0000256" key="8">
    <source>
        <dbReference type="PROSITE-ProRule" id="PRU01360"/>
    </source>
</evidence>
<keyword evidence="7 8" id="KW-0998">Cell outer membrane</keyword>
<dbReference type="InterPro" id="IPR023997">
    <property type="entry name" value="TonB-dep_OMP_SusC/RagA_CS"/>
</dbReference>
<evidence type="ECO:0000259" key="10">
    <source>
        <dbReference type="Pfam" id="PF00593"/>
    </source>
</evidence>
<dbReference type="Proteomes" id="UP000032544">
    <property type="component" value="Unassembled WGS sequence"/>
</dbReference>
<reference evidence="12 13" key="1">
    <citation type="submission" date="2014-09" db="EMBL/GenBank/DDBJ databases">
        <title>Draft Genome Sequence of Draconibacterium sp. JN14CK-3.</title>
        <authorList>
            <person name="Dong C."/>
            <person name="Lai Q."/>
            <person name="Shao Z."/>
        </authorList>
    </citation>
    <scope>NUCLEOTIDE SEQUENCE [LARGE SCALE GENOMIC DNA]</scope>
    <source>
        <strain evidence="12 13">JN14CK-3</strain>
    </source>
</reference>
<dbReference type="SUPFAM" id="SSF49464">
    <property type="entry name" value="Carboxypeptidase regulatory domain-like"/>
    <property type="match status" value="1"/>
</dbReference>
<evidence type="ECO:0000256" key="7">
    <source>
        <dbReference type="ARBA" id="ARBA00023237"/>
    </source>
</evidence>
<dbReference type="Pfam" id="PF07715">
    <property type="entry name" value="Plug"/>
    <property type="match status" value="1"/>
</dbReference>
<dbReference type="Pfam" id="PF13715">
    <property type="entry name" value="CarbopepD_reg_2"/>
    <property type="match status" value="1"/>
</dbReference>
<dbReference type="InterPro" id="IPR012910">
    <property type="entry name" value="Plug_dom"/>
</dbReference>
<evidence type="ECO:0000256" key="2">
    <source>
        <dbReference type="ARBA" id="ARBA00022448"/>
    </source>
</evidence>
<dbReference type="Gene3D" id="2.40.170.20">
    <property type="entry name" value="TonB-dependent receptor, beta-barrel domain"/>
    <property type="match status" value="1"/>
</dbReference>
<dbReference type="Gene3D" id="2.60.40.1120">
    <property type="entry name" value="Carboxypeptidase-like, regulatory domain"/>
    <property type="match status" value="1"/>
</dbReference>
<dbReference type="PATRIC" id="fig|1544798.3.peg.3204"/>
<dbReference type="NCBIfam" id="TIGR04057">
    <property type="entry name" value="SusC_RagA_signa"/>
    <property type="match status" value="1"/>
</dbReference>
<dbReference type="Gene3D" id="2.170.130.10">
    <property type="entry name" value="TonB-dependent receptor, plug domain"/>
    <property type="match status" value="1"/>
</dbReference>
<keyword evidence="3 8" id="KW-1134">Transmembrane beta strand</keyword>
<protein>
    <submittedName>
        <fullName evidence="12">Uncharacterized protein</fullName>
    </submittedName>
</protein>
<proteinExistence type="inferred from homology"/>
<keyword evidence="2 8" id="KW-0813">Transport</keyword>
<name>A0A0D8J967_9BACT</name>
<comment type="caution">
    <text evidence="12">The sequence shown here is derived from an EMBL/GenBank/DDBJ whole genome shotgun (WGS) entry which is preliminary data.</text>
</comment>
<keyword evidence="4 8" id="KW-0812">Transmembrane</keyword>
<comment type="subcellular location">
    <subcellularLocation>
        <location evidence="1 8">Cell outer membrane</location>
        <topology evidence="1 8">Multi-pass membrane protein</topology>
    </subcellularLocation>
</comment>
<accession>A0A0D8J967</accession>
<gene>
    <name evidence="12" type="ORF">LH29_15185</name>
</gene>
<evidence type="ECO:0000256" key="9">
    <source>
        <dbReference type="RuleBase" id="RU003357"/>
    </source>
</evidence>
<dbReference type="Pfam" id="PF00593">
    <property type="entry name" value="TonB_dep_Rec_b-barrel"/>
    <property type="match status" value="1"/>
</dbReference>